<dbReference type="EMBL" id="VSRR010001712">
    <property type="protein sequence ID" value="MPC27235.1"/>
    <property type="molecule type" value="Genomic_DNA"/>
</dbReference>
<evidence type="ECO:0000313" key="2">
    <source>
        <dbReference type="EMBL" id="MPC27235.1"/>
    </source>
</evidence>
<accession>A0A5B7E175</accession>
<evidence type="ECO:0000256" key="1">
    <source>
        <dbReference type="SAM" id="MobiDB-lite"/>
    </source>
</evidence>
<proteinExistence type="predicted"/>
<reference evidence="2 3" key="1">
    <citation type="submission" date="2019-05" db="EMBL/GenBank/DDBJ databases">
        <title>Another draft genome of Portunus trituberculatus and its Hox gene families provides insights of decapod evolution.</title>
        <authorList>
            <person name="Jeong J.-H."/>
            <person name="Song I."/>
            <person name="Kim S."/>
            <person name="Choi T."/>
            <person name="Kim D."/>
            <person name="Ryu S."/>
            <person name="Kim W."/>
        </authorList>
    </citation>
    <scope>NUCLEOTIDE SEQUENCE [LARGE SCALE GENOMIC DNA]</scope>
    <source>
        <tissue evidence="2">Muscle</tissue>
    </source>
</reference>
<comment type="caution">
    <text evidence="2">The sequence shown here is derived from an EMBL/GenBank/DDBJ whole genome shotgun (WGS) entry which is preliminary data.</text>
</comment>
<feature type="compositionally biased region" description="Basic and acidic residues" evidence="1">
    <location>
        <begin position="1"/>
        <end position="11"/>
    </location>
</feature>
<protein>
    <submittedName>
        <fullName evidence="2">Uncharacterized protein</fullName>
    </submittedName>
</protein>
<sequence length="97" mass="10924">MTRLDPTRPDLSHSGSSTVANKQKINKTSQGLATTGQESSLNVIIYRAQYVRSISHLYIKSKLIYGLIDFHINPFSTGTHFYLEICVPLDHFIDISL</sequence>
<feature type="region of interest" description="Disordered" evidence="1">
    <location>
        <begin position="1"/>
        <end position="34"/>
    </location>
</feature>
<evidence type="ECO:0000313" key="3">
    <source>
        <dbReference type="Proteomes" id="UP000324222"/>
    </source>
</evidence>
<dbReference type="Proteomes" id="UP000324222">
    <property type="component" value="Unassembled WGS sequence"/>
</dbReference>
<feature type="compositionally biased region" description="Polar residues" evidence="1">
    <location>
        <begin position="13"/>
        <end position="34"/>
    </location>
</feature>
<keyword evidence="3" id="KW-1185">Reference proteome</keyword>
<dbReference type="AlphaFoldDB" id="A0A5B7E175"/>
<gene>
    <name evidence="2" type="ORF">E2C01_020401</name>
</gene>
<organism evidence="2 3">
    <name type="scientific">Portunus trituberculatus</name>
    <name type="common">Swimming crab</name>
    <name type="synonym">Neptunus trituberculatus</name>
    <dbReference type="NCBI Taxonomy" id="210409"/>
    <lineage>
        <taxon>Eukaryota</taxon>
        <taxon>Metazoa</taxon>
        <taxon>Ecdysozoa</taxon>
        <taxon>Arthropoda</taxon>
        <taxon>Crustacea</taxon>
        <taxon>Multicrustacea</taxon>
        <taxon>Malacostraca</taxon>
        <taxon>Eumalacostraca</taxon>
        <taxon>Eucarida</taxon>
        <taxon>Decapoda</taxon>
        <taxon>Pleocyemata</taxon>
        <taxon>Brachyura</taxon>
        <taxon>Eubrachyura</taxon>
        <taxon>Portunoidea</taxon>
        <taxon>Portunidae</taxon>
        <taxon>Portuninae</taxon>
        <taxon>Portunus</taxon>
    </lineage>
</organism>
<name>A0A5B7E175_PORTR</name>